<organism evidence="1">
    <name type="scientific">marine sediment metagenome</name>
    <dbReference type="NCBI Taxonomy" id="412755"/>
    <lineage>
        <taxon>unclassified sequences</taxon>
        <taxon>metagenomes</taxon>
        <taxon>ecological metagenomes</taxon>
    </lineage>
</organism>
<dbReference type="Gene3D" id="3.40.50.300">
    <property type="entry name" value="P-loop containing nucleotide triphosphate hydrolases"/>
    <property type="match status" value="1"/>
</dbReference>
<gene>
    <name evidence="1" type="ORF">LCGC14_0834260</name>
</gene>
<dbReference type="InterPro" id="IPR027417">
    <property type="entry name" value="P-loop_NTPase"/>
</dbReference>
<comment type="caution">
    <text evidence="1">The sequence shown here is derived from an EMBL/GenBank/DDBJ whole genome shotgun (WGS) entry which is preliminary data.</text>
</comment>
<dbReference type="GO" id="GO:0008817">
    <property type="term" value="F:corrinoid adenosyltransferase activity"/>
    <property type="evidence" value="ECO:0007669"/>
    <property type="project" value="InterPro"/>
</dbReference>
<dbReference type="AlphaFoldDB" id="A0A0F9SMF2"/>
<dbReference type="PIRSF" id="PIRSF015617">
    <property type="entry name" value="Adensltrnsf_CobA"/>
    <property type="match status" value="1"/>
</dbReference>
<proteinExistence type="predicted"/>
<name>A0A0F9SMF2_9ZZZZ</name>
<dbReference type="InterPro" id="IPR003724">
    <property type="entry name" value="CblAdoTrfase_CobA"/>
</dbReference>
<protein>
    <recommendedName>
        <fullName evidence="2">Cob(I)yrinic acid a,c-diamide adenosyltransferase</fullName>
    </recommendedName>
</protein>
<evidence type="ECO:0000313" key="1">
    <source>
        <dbReference type="EMBL" id="KKN30418.1"/>
    </source>
</evidence>
<dbReference type="GO" id="GO:0009236">
    <property type="term" value="P:cobalamin biosynthetic process"/>
    <property type="evidence" value="ECO:0007669"/>
    <property type="project" value="InterPro"/>
</dbReference>
<accession>A0A0F9SMF2</accession>
<reference evidence="1" key="1">
    <citation type="journal article" date="2015" name="Nature">
        <title>Complex archaea that bridge the gap between prokaryotes and eukaryotes.</title>
        <authorList>
            <person name="Spang A."/>
            <person name="Saw J.H."/>
            <person name="Jorgensen S.L."/>
            <person name="Zaremba-Niedzwiedzka K."/>
            <person name="Martijn J."/>
            <person name="Lind A.E."/>
            <person name="van Eijk R."/>
            <person name="Schleper C."/>
            <person name="Guy L."/>
            <person name="Ettema T.J."/>
        </authorList>
    </citation>
    <scope>NUCLEOTIDE SEQUENCE</scope>
</reference>
<dbReference type="EMBL" id="LAZR01002408">
    <property type="protein sequence ID" value="KKN30418.1"/>
    <property type="molecule type" value="Genomic_DNA"/>
</dbReference>
<evidence type="ECO:0008006" key="2">
    <source>
        <dbReference type="Google" id="ProtNLM"/>
    </source>
</evidence>
<dbReference type="Pfam" id="PF02572">
    <property type="entry name" value="CobA_CobO_BtuR"/>
    <property type="match status" value="1"/>
</dbReference>
<dbReference type="PANTHER" id="PTHR46638:SF1">
    <property type="entry name" value="CORRINOID ADENOSYLTRANSFERASE"/>
    <property type="match status" value="1"/>
</dbReference>
<dbReference type="PANTHER" id="PTHR46638">
    <property type="entry name" value="CORRINOID ADENOSYLTRANSFERASE"/>
    <property type="match status" value="1"/>
</dbReference>
<dbReference type="GO" id="GO:0005524">
    <property type="term" value="F:ATP binding"/>
    <property type="evidence" value="ECO:0007669"/>
    <property type="project" value="InterPro"/>
</dbReference>
<sequence length="181" mass="20560">MIFITRQRLKIGLVQCYYGRGKGKTTAALGQGFRATGHGFKVFLIQFMKGNTMYGEVDAIKNIPNFEIRQFGTIDLIEIPRQIDFEEGKKALTFAEEIITSDEYDIVILDEVGVAIEMAIVDVEDVLKILDKKPEKVEIILTGGQKMHPKLKERADLLTEMKMIKHYYSSSGITARYGIEY</sequence>
<dbReference type="SUPFAM" id="SSF52540">
    <property type="entry name" value="P-loop containing nucleoside triphosphate hydrolases"/>
    <property type="match status" value="1"/>
</dbReference>